<dbReference type="InterPro" id="IPR010140">
    <property type="entry name" value="Histidinol_P_phosphatase_HisJ"/>
</dbReference>
<dbReference type="Proteomes" id="UP000198897">
    <property type="component" value="Unassembled WGS sequence"/>
</dbReference>
<evidence type="ECO:0000256" key="6">
    <source>
        <dbReference type="ARBA" id="ARBA00023102"/>
    </source>
</evidence>
<dbReference type="RefSeq" id="WP_089754298.1">
    <property type="nucleotide sequence ID" value="NZ_FOOG01000051.1"/>
</dbReference>
<comment type="pathway">
    <text evidence="1 8">Amino-acid biosynthesis; L-histidine biosynthesis; L-histidine from 5-phospho-alpha-D-ribose 1-diphosphate: step 8/9.</text>
</comment>
<reference evidence="11" key="1">
    <citation type="submission" date="2016-10" db="EMBL/GenBank/DDBJ databases">
        <authorList>
            <person name="Varghese N."/>
            <person name="Submissions S."/>
        </authorList>
    </citation>
    <scope>NUCLEOTIDE SEQUENCE [LARGE SCALE GENOMIC DNA]</scope>
    <source>
        <strain evidence="11">FP5</strain>
    </source>
</reference>
<keyword evidence="6 8" id="KW-0368">Histidine biosynthesis</keyword>
<gene>
    <name evidence="10" type="ORF">SAMN05216353_15116</name>
</gene>
<dbReference type="AlphaFoldDB" id="A0A1I2SMY5"/>
<evidence type="ECO:0000256" key="5">
    <source>
        <dbReference type="ARBA" id="ARBA00022801"/>
    </source>
</evidence>
<dbReference type="OrthoDB" id="9775255at2"/>
<evidence type="ECO:0000256" key="1">
    <source>
        <dbReference type="ARBA" id="ARBA00004970"/>
    </source>
</evidence>
<dbReference type="NCBIfam" id="NF005996">
    <property type="entry name" value="PRK08123.1"/>
    <property type="match status" value="1"/>
</dbReference>
<keyword evidence="11" id="KW-1185">Reference proteome</keyword>
<dbReference type="GO" id="GO:0004401">
    <property type="term" value="F:histidinol-phosphatase activity"/>
    <property type="evidence" value="ECO:0007669"/>
    <property type="project" value="UniProtKB-UniRule"/>
</dbReference>
<dbReference type="CDD" id="cd12110">
    <property type="entry name" value="PHP_HisPPase_Hisj_like"/>
    <property type="match status" value="1"/>
</dbReference>
<evidence type="ECO:0000259" key="9">
    <source>
        <dbReference type="Pfam" id="PF02811"/>
    </source>
</evidence>
<name>A0A1I2SMY5_9BACI</name>
<dbReference type="Gene3D" id="3.20.20.140">
    <property type="entry name" value="Metal-dependent hydrolases"/>
    <property type="match status" value="1"/>
</dbReference>
<dbReference type="PANTHER" id="PTHR21039">
    <property type="entry name" value="HISTIDINOL PHOSPHATASE-RELATED"/>
    <property type="match status" value="1"/>
</dbReference>
<organism evidence="10 11">
    <name type="scientific">Halobacillus alkaliphilus</name>
    <dbReference type="NCBI Taxonomy" id="396056"/>
    <lineage>
        <taxon>Bacteria</taxon>
        <taxon>Bacillati</taxon>
        <taxon>Bacillota</taxon>
        <taxon>Bacilli</taxon>
        <taxon>Bacillales</taxon>
        <taxon>Bacillaceae</taxon>
        <taxon>Halobacillus</taxon>
    </lineage>
</organism>
<dbReference type="GO" id="GO:0005737">
    <property type="term" value="C:cytoplasm"/>
    <property type="evidence" value="ECO:0007669"/>
    <property type="project" value="TreeGrafter"/>
</dbReference>
<comment type="similarity">
    <text evidence="2 8">Belongs to the PHP hydrolase family. HisK subfamily.</text>
</comment>
<dbReference type="UniPathway" id="UPA00031">
    <property type="reaction ID" value="UER00013"/>
</dbReference>
<keyword evidence="4 8" id="KW-0028">Amino-acid biosynthesis</keyword>
<evidence type="ECO:0000256" key="2">
    <source>
        <dbReference type="ARBA" id="ARBA00009152"/>
    </source>
</evidence>
<evidence type="ECO:0000256" key="7">
    <source>
        <dbReference type="ARBA" id="ARBA00049158"/>
    </source>
</evidence>
<keyword evidence="5 8" id="KW-0378">Hydrolase</keyword>
<dbReference type="SUPFAM" id="SSF89550">
    <property type="entry name" value="PHP domain-like"/>
    <property type="match status" value="1"/>
</dbReference>
<dbReference type="InterPro" id="IPR016195">
    <property type="entry name" value="Pol/histidinol_Pase-like"/>
</dbReference>
<dbReference type="GO" id="GO:0000105">
    <property type="term" value="P:L-histidine biosynthetic process"/>
    <property type="evidence" value="ECO:0007669"/>
    <property type="project" value="UniProtKB-UniRule"/>
</dbReference>
<dbReference type="PANTHER" id="PTHR21039:SF0">
    <property type="entry name" value="HISTIDINOL-PHOSPHATASE"/>
    <property type="match status" value="1"/>
</dbReference>
<sequence>MRDGHIHTPYCPHGTADSFKSYIEKAISIGYDTMTFTEHAPLPTSFVDPVPEKDSGMALAEVESYLSDINRLQKEYKDDISIQAGFEVDYIEGYERETETFLNRYGPELDDSILSVHFIKGNSQWYCIDYSPDMYEEALHDLGGSNHLYQAYFNNLRKSAEADLGAYKPSRIGHMTLIRKFKDLFPSPPGWEVRAEQFLKVLKEQGLELDYNGAGLQKPHCKETYPPKPLADQASSMGLPLVYGSDAHAVSGLKQGFSEIDPRILSFNR</sequence>
<evidence type="ECO:0000256" key="4">
    <source>
        <dbReference type="ARBA" id="ARBA00022605"/>
    </source>
</evidence>
<evidence type="ECO:0000313" key="10">
    <source>
        <dbReference type="EMBL" id="SFG52287.1"/>
    </source>
</evidence>
<dbReference type="Pfam" id="PF02811">
    <property type="entry name" value="PHP"/>
    <property type="match status" value="1"/>
</dbReference>
<feature type="domain" description="PHP" evidence="9">
    <location>
        <begin position="3"/>
        <end position="212"/>
    </location>
</feature>
<dbReference type="NCBIfam" id="TIGR01856">
    <property type="entry name" value="hisJ_fam"/>
    <property type="match status" value="1"/>
</dbReference>
<evidence type="ECO:0000313" key="11">
    <source>
        <dbReference type="Proteomes" id="UP000198897"/>
    </source>
</evidence>
<dbReference type="EC" id="3.1.3.15" evidence="3 8"/>
<accession>A0A1I2SMY5</accession>
<dbReference type="InterPro" id="IPR004013">
    <property type="entry name" value="PHP_dom"/>
</dbReference>
<dbReference type="EMBL" id="FOOG01000051">
    <property type="protein sequence ID" value="SFG52287.1"/>
    <property type="molecule type" value="Genomic_DNA"/>
</dbReference>
<evidence type="ECO:0000256" key="8">
    <source>
        <dbReference type="RuleBase" id="RU366003"/>
    </source>
</evidence>
<proteinExistence type="inferred from homology"/>
<protein>
    <recommendedName>
        <fullName evidence="3 8">Histidinol-phosphatase</fullName>
        <shortName evidence="8">HolPase</shortName>
        <ecNumber evidence="3 8">3.1.3.15</ecNumber>
    </recommendedName>
</protein>
<evidence type="ECO:0000256" key="3">
    <source>
        <dbReference type="ARBA" id="ARBA00013085"/>
    </source>
</evidence>
<comment type="catalytic activity">
    <reaction evidence="7 8">
        <text>L-histidinol phosphate + H2O = L-histidinol + phosphate</text>
        <dbReference type="Rhea" id="RHEA:14465"/>
        <dbReference type="ChEBI" id="CHEBI:15377"/>
        <dbReference type="ChEBI" id="CHEBI:43474"/>
        <dbReference type="ChEBI" id="CHEBI:57699"/>
        <dbReference type="ChEBI" id="CHEBI:57980"/>
        <dbReference type="EC" id="3.1.3.15"/>
    </reaction>
</comment>